<dbReference type="PANTHER" id="PTHR12716">
    <property type="entry name" value="TRANSCRIPTION INITIATION FACTOR IIE, BETA SUBUNIT"/>
    <property type="match status" value="1"/>
</dbReference>
<dbReference type="InterPro" id="IPR036291">
    <property type="entry name" value="NAD(P)-bd_dom_sf"/>
</dbReference>
<keyword evidence="5" id="KW-0539">Nucleus</keyword>
<dbReference type="InterPro" id="IPR036020">
    <property type="entry name" value="WW_dom_sf"/>
</dbReference>
<dbReference type="InterPro" id="IPR036390">
    <property type="entry name" value="WH_DNA-bd_sf"/>
</dbReference>
<evidence type="ECO:0000256" key="4">
    <source>
        <dbReference type="ARBA" id="ARBA00023163"/>
    </source>
</evidence>
<comment type="function">
    <text evidence="6">Recruits TFIIH to the initiation complex and stimulates the RNA polymerase II C-terminal domain kinase and DNA-dependent ATPase activities of TFIIH. Both TFIIH and TFIIE are required for promoter clearance by RNA polymerase.</text>
</comment>
<dbReference type="PROSITE" id="PS50020">
    <property type="entry name" value="WW_DOMAIN_2"/>
    <property type="match status" value="2"/>
</dbReference>
<evidence type="ECO:0000256" key="6">
    <source>
        <dbReference type="ARBA" id="ARBA00025581"/>
    </source>
</evidence>
<sequence>MPSNLWEDSDSENELPPGWSVSVEADGRVAYRNQRTGSCQSKHPISGRSKHVPPYLPQGWSQSVDVCGRTVYTNTITGRISYMDPRLAMTSELSVNVNTATSHKTRFDKFTTADEVLLSADLVGKYIMITASGCGMGWLLANILAARRAVVVCACARCPPRAKPLRSTQQTHAYQVTGGLFWIPCDLSKLATVVQSAKFYTSLDLPLDVCILAADCFPGCTSNYSLTRIFAKLFQPHGIGLKLFHLITELQLMRPVFRALQKLYTFFCPIISCECHSDSRLGGLTEDGFERSLQRNYLAQILLVRSLSRLIACRERVTRSERVRIIVLSGDSHRYAPRNYADASEVFGYVPSCLSARLDRYALSKLFQLGYLSELLQRLRDFNRKIPNAAQLPLVCACNTESILAYRCCGRWWQSLDDMLQDPVLFFLRLAHFLLTAFLQSPPCGIPHKILRYPIQITIMDPSLLKEREAFLKRAKALPSVEKPRAVTPVSSEASSNVLRRSVSSGASDFRSLELRPQLQGKFAVLSRIVKYMKHRHLERDMHPLTVEEILEEAMLQDTPQSTIRWLEEEALPNNPKIRVTPDGKFVFKPRYDIRTRQDLYQLLKRHELKGLGGIYMDDIAECIPDAEKVINGFGDHVIRIVTPHDKKTILFYNDKSFDLNVDEEFKQQWRAVSVEGIHESKIEEYLMRNGILSMSGDRKRFIPAQRKKPGQRRTVSRPVKLKDNEHVGYIIEDFSEKLKDK</sequence>
<dbReference type="InterPro" id="IPR040501">
    <property type="entry name" value="TFA2_Winged_2"/>
</dbReference>
<feature type="region of interest" description="Disordered" evidence="7">
    <location>
        <begin position="1"/>
        <end position="20"/>
    </location>
</feature>
<dbReference type="Gene3D" id="2.20.70.10">
    <property type="match status" value="2"/>
</dbReference>
<reference evidence="10 11" key="1">
    <citation type="journal article" date="2019" name="Gigascience">
        <title>Whole-genome sequence of the oriental lung fluke Paragonimus westermani.</title>
        <authorList>
            <person name="Oey H."/>
            <person name="Zakrzewski M."/>
            <person name="Narain K."/>
            <person name="Devi K.R."/>
            <person name="Agatsuma T."/>
            <person name="Nawaratna S."/>
            <person name="Gobert G.N."/>
            <person name="Jones M.K."/>
            <person name="Ragan M.A."/>
            <person name="McManus D.P."/>
            <person name="Krause L."/>
        </authorList>
    </citation>
    <scope>NUCLEOTIDE SEQUENCE [LARGE SCALE GENOMIC DNA]</scope>
    <source>
        <strain evidence="10 11">IND2009</strain>
    </source>
</reference>
<dbReference type="InterPro" id="IPR036388">
    <property type="entry name" value="WH-like_DNA-bd_sf"/>
</dbReference>
<evidence type="ECO:0000256" key="1">
    <source>
        <dbReference type="ARBA" id="ARBA00004123"/>
    </source>
</evidence>
<dbReference type="FunFam" id="1.10.10.10:FF:000177">
    <property type="entry name" value="Transcription initiation factor IIE subunit beta"/>
    <property type="match status" value="1"/>
</dbReference>
<dbReference type="InterPro" id="IPR001202">
    <property type="entry name" value="WW_dom"/>
</dbReference>
<evidence type="ECO:0000313" key="11">
    <source>
        <dbReference type="Proteomes" id="UP000324629"/>
    </source>
</evidence>
<feature type="domain" description="TFIIE beta" evidence="9">
    <location>
        <begin position="511"/>
        <end position="595"/>
    </location>
</feature>
<feature type="domain" description="WW" evidence="8">
    <location>
        <begin position="13"/>
        <end position="46"/>
    </location>
</feature>
<proteinExistence type="predicted"/>
<dbReference type="SUPFAM" id="SSF51735">
    <property type="entry name" value="NAD(P)-binding Rossmann-fold domains"/>
    <property type="match status" value="1"/>
</dbReference>
<organism evidence="10 11">
    <name type="scientific">Paragonimus westermani</name>
    <dbReference type="NCBI Taxonomy" id="34504"/>
    <lineage>
        <taxon>Eukaryota</taxon>
        <taxon>Metazoa</taxon>
        <taxon>Spiralia</taxon>
        <taxon>Lophotrochozoa</taxon>
        <taxon>Platyhelminthes</taxon>
        <taxon>Trematoda</taxon>
        <taxon>Digenea</taxon>
        <taxon>Plagiorchiida</taxon>
        <taxon>Troglotremata</taxon>
        <taxon>Troglotrematidae</taxon>
        <taxon>Paragonimus</taxon>
    </lineage>
</organism>
<dbReference type="PANTHER" id="PTHR12716:SF8">
    <property type="entry name" value="TRANSCRIPTION INITIATION FACTOR IIE SUBUNIT BETA"/>
    <property type="match status" value="1"/>
</dbReference>
<dbReference type="Pfam" id="PF18121">
    <property type="entry name" value="TFA2_Winged_2"/>
    <property type="match status" value="1"/>
</dbReference>
<gene>
    <name evidence="10" type="ORF">DEA37_0008078</name>
</gene>
<accession>A0A5J4P1G4</accession>
<keyword evidence="3" id="KW-0238">DNA-binding</keyword>
<evidence type="ECO:0000259" key="9">
    <source>
        <dbReference type="PROSITE" id="PS51351"/>
    </source>
</evidence>
<evidence type="ECO:0000256" key="2">
    <source>
        <dbReference type="ARBA" id="ARBA00023015"/>
    </source>
</evidence>
<keyword evidence="2" id="KW-0805">Transcription regulation</keyword>
<evidence type="ECO:0000256" key="3">
    <source>
        <dbReference type="ARBA" id="ARBA00023125"/>
    </source>
</evidence>
<evidence type="ECO:0000313" key="10">
    <source>
        <dbReference type="EMBL" id="KAA3681651.1"/>
    </source>
</evidence>
<comment type="subcellular location">
    <subcellularLocation>
        <location evidence="1">Nucleus</location>
    </subcellularLocation>
</comment>
<dbReference type="CDD" id="cd07977">
    <property type="entry name" value="TFIIE_beta_winged_helix"/>
    <property type="match status" value="1"/>
</dbReference>
<keyword evidence="10" id="KW-0648">Protein biosynthesis</keyword>
<dbReference type="GO" id="GO:0005673">
    <property type="term" value="C:transcription factor TFIIE complex"/>
    <property type="evidence" value="ECO:0007669"/>
    <property type="project" value="InterPro"/>
</dbReference>
<dbReference type="GO" id="GO:0006367">
    <property type="term" value="P:transcription initiation at RNA polymerase II promoter"/>
    <property type="evidence" value="ECO:0007669"/>
    <property type="project" value="InterPro"/>
</dbReference>
<dbReference type="InterPro" id="IPR016656">
    <property type="entry name" value="TFIIE-bsu"/>
</dbReference>
<dbReference type="PROSITE" id="PS51351">
    <property type="entry name" value="TFIIE_BETA_C"/>
    <property type="match status" value="1"/>
</dbReference>
<dbReference type="EMBL" id="QNGE01000156">
    <property type="protein sequence ID" value="KAA3681651.1"/>
    <property type="molecule type" value="Genomic_DNA"/>
</dbReference>
<dbReference type="InterPro" id="IPR003166">
    <property type="entry name" value="TFIIE_bsu_DNA-bd"/>
</dbReference>
<keyword evidence="10" id="KW-0396">Initiation factor</keyword>
<keyword evidence="4" id="KW-0804">Transcription</keyword>
<dbReference type="GO" id="GO:0001097">
    <property type="term" value="F:TFIIH-class transcription factor complex binding"/>
    <property type="evidence" value="ECO:0007669"/>
    <property type="project" value="TreeGrafter"/>
</dbReference>
<evidence type="ECO:0000259" key="8">
    <source>
        <dbReference type="PROSITE" id="PS50020"/>
    </source>
</evidence>
<dbReference type="Proteomes" id="UP000324629">
    <property type="component" value="Unassembled WGS sequence"/>
</dbReference>
<dbReference type="AlphaFoldDB" id="A0A5J4P1G4"/>
<dbReference type="SUPFAM" id="SSF51045">
    <property type="entry name" value="WW domain"/>
    <property type="match status" value="1"/>
</dbReference>
<dbReference type="SUPFAM" id="SSF46785">
    <property type="entry name" value="Winged helix' DNA-binding domain"/>
    <property type="match status" value="1"/>
</dbReference>
<keyword evidence="11" id="KW-1185">Reference proteome</keyword>
<name>A0A5J4P1G4_9TREM</name>
<dbReference type="Gene3D" id="1.10.10.10">
    <property type="entry name" value="Winged helix-like DNA-binding domain superfamily/Winged helix DNA-binding domain"/>
    <property type="match status" value="1"/>
</dbReference>
<dbReference type="GO" id="GO:0003743">
    <property type="term" value="F:translation initiation factor activity"/>
    <property type="evidence" value="ECO:0007669"/>
    <property type="project" value="UniProtKB-KW"/>
</dbReference>
<feature type="domain" description="WW" evidence="8">
    <location>
        <begin position="54"/>
        <end position="87"/>
    </location>
</feature>
<protein>
    <submittedName>
        <fullName evidence="10">Transcription initiation factor TFIIE subunit beta</fullName>
    </submittedName>
</protein>
<evidence type="ECO:0000256" key="5">
    <source>
        <dbReference type="ARBA" id="ARBA00023242"/>
    </source>
</evidence>
<comment type="caution">
    <text evidence="10">The sequence shown here is derived from an EMBL/GenBank/DDBJ whole genome shotgun (WGS) entry which is preliminary data.</text>
</comment>
<dbReference type="GO" id="GO:0003677">
    <property type="term" value="F:DNA binding"/>
    <property type="evidence" value="ECO:0007669"/>
    <property type="project" value="UniProtKB-KW"/>
</dbReference>
<dbReference type="Gene3D" id="3.40.50.720">
    <property type="entry name" value="NAD(P)-binding Rossmann-like Domain"/>
    <property type="match status" value="1"/>
</dbReference>
<evidence type="ECO:0000256" key="7">
    <source>
        <dbReference type="SAM" id="MobiDB-lite"/>
    </source>
</evidence>
<dbReference type="Pfam" id="PF02186">
    <property type="entry name" value="TFIIE_beta"/>
    <property type="match status" value="1"/>
</dbReference>